<reference evidence="2" key="1">
    <citation type="submission" date="2020-02" db="EMBL/GenBank/DDBJ databases">
        <authorList>
            <person name="Meier V. D."/>
        </authorList>
    </citation>
    <scope>NUCLEOTIDE SEQUENCE</scope>
    <source>
        <strain evidence="2">AVDCRST_MAG88</strain>
    </source>
</reference>
<accession>A0A6J4UAU5</accession>
<feature type="compositionally biased region" description="Basic and acidic residues" evidence="1">
    <location>
        <begin position="73"/>
        <end position="84"/>
    </location>
</feature>
<gene>
    <name evidence="2" type="ORF">AVDCRST_MAG88-325</name>
</gene>
<evidence type="ECO:0000256" key="1">
    <source>
        <dbReference type="SAM" id="MobiDB-lite"/>
    </source>
</evidence>
<protein>
    <submittedName>
        <fullName evidence="2">Uncharacterized protein</fullName>
    </submittedName>
</protein>
<feature type="region of interest" description="Disordered" evidence="1">
    <location>
        <begin position="65"/>
        <end position="84"/>
    </location>
</feature>
<sequence length="84" mass="9594">MAIEPPRVPRPLPPLLAYRQSLHPEPQLRRPKRGLPTFVLAWRGNDQPQLLEQFDEGGCRAASAWRGHATRRASNDRSCERGQK</sequence>
<proteinExistence type="predicted"/>
<name>A0A6J4UAU5_9BACT</name>
<dbReference type="EMBL" id="CADCWM010000106">
    <property type="protein sequence ID" value="CAA9544951.1"/>
    <property type="molecule type" value="Genomic_DNA"/>
</dbReference>
<organism evidence="2">
    <name type="scientific">uncultured Thermomicrobiales bacterium</name>
    <dbReference type="NCBI Taxonomy" id="1645740"/>
    <lineage>
        <taxon>Bacteria</taxon>
        <taxon>Pseudomonadati</taxon>
        <taxon>Thermomicrobiota</taxon>
        <taxon>Thermomicrobia</taxon>
        <taxon>Thermomicrobiales</taxon>
        <taxon>environmental samples</taxon>
    </lineage>
</organism>
<evidence type="ECO:0000313" key="2">
    <source>
        <dbReference type="EMBL" id="CAA9544951.1"/>
    </source>
</evidence>
<dbReference type="AlphaFoldDB" id="A0A6J4UAU5"/>